<name>A0A0D7CFK2_9ACTN</name>
<organism evidence="2 3">
    <name type="scientific">Streptomyces natalensis ATCC 27448</name>
    <dbReference type="NCBI Taxonomy" id="1240678"/>
    <lineage>
        <taxon>Bacteria</taxon>
        <taxon>Bacillati</taxon>
        <taxon>Actinomycetota</taxon>
        <taxon>Actinomycetes</taxon>
        <taxon>Kitasatosporales</taxon>
        <taxon>Streptomycetaceae</taxon>
        <taxon>Streptomyces</taxon>
    </lineage>
</organism>
<evidence type="ECO:0000313" key="2">
    <source>
        <dbReference type="EMBL" id="KIZ15049.1"/>
    </source>
</evidence>
<protein>
    <submittedName>
        <fullName evidence="2">Uncharacterized protein</fullName>
    </submittedName>
</protein>
<keyword evidence="1" id="KW-1133">Transmembrane helix</keyword>
<evidence type="ECO:0000313" key="3">
    <source>
        <dbReference type="Proteomes" id="UP000032458"/>
    </source>
</evidence>
<dbReference type="AlphaFoldDB" id="A0A0D7CFK2"/>
<gene>
    <name evidence="2" type="ORF">SNA_29450</name>
</gene>
<dbReference type="Proteomes" id="UP000032458">
    <property type="component" value="Unassembled WGS sequence"/>
</dbReference>
<keyword evidence="3" id="KW-1185">Reference proteome</keyword>
<proteinExistence type="predicted"/>
<keyword evidence="1" id="KW-0812">Transmembrane</keyword>
<dbReference type="RefSeq" id="WP_030064160.1">
    <property type="nucleotide sequence ID" value="NZ_JRKI01000035.1"/>
</dbReference>
<dbReference type="EMBL" id="JRKI01000035">
    <property type="protein sequence ID" value="KIZ15049.1"/>
    <property type="molecule type" value="Genomic_DNA"/>
</dbReference>
<comment type="caution">
    <text evidence="2">The sequence shown here is derived from an EMBL/GenBank/DDBJ whole genome shotgun (WGS) entry which is preliminary data.</text>
</comment>
<feature type="transmembrane region" description="Helical" evidence="1">
    <location>
        <begin position="48"/>
        <end position="71"/>
    </location>
</feature>
<evidence type="ECO:0000256" key="1">
    <source>
        <dbReference type="SAM" id="Phobius"/>
    </source>
</evidence>
<accession>A0A0D7CFK2</accession>
<keyword evidence="1" id="KW-0472">Membrane</keyword>
<sequence>MGLVAAFGAPLLGGGLGGALGLAAGGLGPQRGEPAQLARLGDLLRGDLFVSVAYALFQCGEQLLGLGYFLLGLLDLGRLLGPVGGRGRGGHAAL</sequence>
<reference evidence="2 3" key="1">
    <citation type="submission" date="2014-09" db="EMBL/GenBank/DDBJ databases">
        <title>Draft genome sequence of Streptomyces natalensis ATCC 27448, producer of the antifungal pimaricin.</title>
        <authorList>
            <person name="Mendes M.V."/>
            <person name="Beites T."/>
            <person name="Pires S."/>
            <person name="Santos C.L."/>
            <person name="Moradas-Ferreira P."/>
        </authorList>
    </citation>
    <scope>NUCLEOTIDE SEQUENCE [LARGE SCALE GENOMIC DNA]</scope>
    <source>
        <strain evidence="2 3">ATCC 27448</strain>
    </source>
</reference>